<evidence type="ECO:0000256" key="1">
    <source>
        <dbReference type="ARBA" id="ARBA00022475"/>
    </source>
</evidence>
<keyword evidence="3 5" id="KW-1133">Transmembrane helix</keyword>
<feature type="transmembrane region" description="Helical" evidence="5">
    <location>
        <begin position="61"/>
        <end position="82"/>
    </location>
</feature>
<dbReference type="CDD" id="cd00547">
    <property type="entry name" value="QFR_TypeD_subunitD"/>
    <property type="match status" value="1"/>
</dbReference>
<reference evidence="6 7" key="1">
    <citation type="submission" date="2020-03" db="EMBL/GenBank/DDBJ databases">
        <title>Complete genome sequence of Orbus sp. IPMB12 (BCRC 80908).</title>
        <authorList>
            <person name="Lo W.-S."/>
            <person name="Chang T.-H."/>
            <person name="Kuo C.-H."/>
        </authorList>
    </citation>
    <scope>NUCLEOTIDE SEQUENCE [LARGE SCALE GENOMIC DNA]</scope>
    <source>
        <strain evidence="6 7">IPMB12</strain>
    </source>
</reference>
<dbReference type="SUPFAM" id="SSF81343">
    <property type="entry name" value="Fumarate reductase respiratory complex transmembrane subunits"/>
    <property type="match status" value="1"/>
</dbReference>
<dbReference type="Proteomes" id="UP000501168">
    <property type="component" value="Chromosome"/>
</dbReference>
<comment type="function">
    <text evidence="5">Anchors the catalytic components of the fumarate reductase complex to the cell membrane, binds quinones.</text>
</comment>
<keyword evidence="2 5" id="KW-0812">Transmembrane</keyword>
<evidence type="ECO:0000256" key="4">
    <source>
        <dbReference type="ARBA" id="ARBA00023136"/>
    </source>
</evidence>
<dbReference type="FunCoup" id="A0A6G9I984">
    <property type="interactions" value="197"/>
</dbReference>
<evidence type="ECO:0000256" key="2">
    <source>
        <dbReference type="ARBA" id="ARBA00022692"/>
    </source>
</evidence>
<sequence>MEEQAKRSNEPLFWGLFSAGGMWAAIFAPVMIVIVGFVIPFADAGVLTHLLRLVQYPLSKLFLFAMVVLPIWCALHRILHTLHDMKIYPKRGKLLFYGLAVAWTIQAGYVLFFA</sequence>
<name>A0A6G9I984_9GAMM</name>
<accession>A0A6G9I984</accession>
<dbReference type="Pfam" id="PF02313">
    <property type="entry name" value="Fumarate_red_D"/>
    <property type="match status" value="1"/>
</dbReference>
<dbReference type="InParanoid" id="A0A6G9I984"/>
<evidence type="ECO:0000256" key="3">
    <source>
        <dbReference type="ARBA" id="ARBA00022989"/>
    </source>
</evidence>
<dbReference type="HAMAP" id="MF_00709">
    <property type="entry name" value="Fumarate_red_D"/>
    <property type="match status" value="1"/>
</dbReference>
<dbReference type="Gene3D" id="1.20.1300.10">
    <property type="entry name" value="Fumarate reductase/succinate dehydrogenase, transmembrane subunit"/>
    <property type="match status" value="1"/>
</dbReference>
<keyword evidence="4 5" id="KW-0472">Membrane</keyword>
<feature type="transmembrane region" description="Helical" evidence="5">
    <location>
        <begin position="94"/>
        <end position="112"/>
    </location>
</feature>
<dbReference type="GO" id="GO:0000104">
    <property type="term" value="F:succinate dehydrogenase activity"/>
    <property type="evidence" value="ECO:0007669"/>
    <property type="project" value="UniProtKB-UniRule"/>
</dbReference>
<dbReference type="AlphaFoldDB" id="A0A6G9I984"/>
<protein>
    <recommendedName>
        <fullName evidence="5">Fumarate reductase subunit D</fullName>
    </recommendedName>
    <alternativeName>
        <fullName evidence="5">Quinol-fumarate reductase subunit D</fullName>
        <shortName evidence="5">QFR subunit D</shortName>
    </alternativeName>
</protein>
<evidence type="ECO:0000313" key="7">
    <source>
        <dbReference type="Proteomes" id="UP000501168"/>
    </source>
</evidence>
<dbReference type="GO" id="GO:0045283">
    <property type="term" value="C:fumarate reductase complex"/>
    <property type="evidence" value="ECO:0007669"/>
    <property type="project" value="UniProtKB-UniRule"/>
</dbReference>
<evidence type="ECO:0000313" key="6">
    <source>
        <dbReference type="EMBL" id="QIQ20781.1"/>
    </source>
</evidence>
<dbReference type="EMBL" id="CP050253">
    <property type="protein sequence ID" value="QIQ20781.1"/>
    <property type="molecule type" value="Genomic_DNA"/>
</dbReference>
<dbReference type="KEGG" id="orb:IPMB12_03230"/>
<organism evidence="6 7">
    <name type="scientific">Zophobihabitans entericus</name>
    <dbReference type="NCBI Taxonomy" id="1635327"/>
    <lineage>
        <taxon>Bacteria</taxon>
        <taxon>Pseudomonadati</taxon>
        <taxon>Pseudomonadota</taxon>
        <taxon>Gammaproteobacteria</taxon>
        <taxon>Orbales</taxon>
        <taxon>Orbaceae</taxon>
        <taxon>Zophobihabitans</taxon>
    </lineage>
</organism>
<feature type="transmembrane region" description="Helical" evidence="5">
    <location>
        <begin position="12"/>
        <end position="41"/>
    </location>
</feature>
<dbReference type="NCBIfam" id="NF003977">
    <property type="entry name" value="PRK05470.1-1"/>
    <property type="match status" value="1"/>
</dbReference>
<dbReference type="RefSeq" id="WP_166914906.1">
    <property type="nucleotide sequence ID" value="NZ_CP050253.1"/>
</dbReference>
<gene>
    <name evidence="5" type="primary">frdD</name>
    <name evidence="6" type="ORF">IPMB12_03230</name>
</gene>
<dbReference type="InterPro" id="IPR034804">
    <property type="entry name" value="SQR/QFR_C/D"/>
</dbReference>
<keyword evidence="1 5" id="KW-1003">Cell membrane</keyword>
<dbReference type="InterPro" id="IPR003418">
    <property type="entry name" value="Fumarate_red_D"/>
</dbReference>
<evidence type="ECO:0000256" key="5">
    <source>
        <dbReference type="HAMAP-Rule" id="MF_00709"/>
    </source>
</evidence>
<proteinExistence type="inferred from homology"/>
<dbReference type="GO" id="GO:0006106">
    <property type="term" value="P:fumarate metabolic process"/>
    <property type="evidence" value="ECO:0007669"/>
    <property type="project" value="InterPro"/>
</dbReference>
<dbReference type="GO" id="GO:0005886">
    <property type="term" value="C:plasma membrane"/>
    <property type="evidence" value="ECO:0007669"/>
    <property type="project" value="UniProtKB-SubCell"/>
</dbReference>
<comment type="subunit">
    <text evidence="5">Part of an enzyme complex containing four subunits: a flavoprotein (FrdA), an iron-sulfur protein (FrdB), and two hydrophobic anchor proteins (FrdC and FrdD).</text>
</comment>
<comment type="subcellular location">
    <subcellularLocation>
        <location evidence="5">Cell membrane</location>
        <topology evidence="5">Multi-pass membrane protein</topology>
    </subcellularLocation>
</comment>
<comment type="similarity">
    <text evidence="5">Belongs to the FrdD family.</text>
</comment>
<keyword evidence="7" id="KW-1185">Reference proteome</keyword>